<evidence type="ECO:0000313" key="2">
    <source>
        <dbReference type="EMBL" id="KRN32512.1"/>
    </source>
</evidence>
<keyword evidence="1" id="KW-1133">Transmembrane helix</keyword>
<evidence type="ECO:0000313" key="3">
    <source>
        <dbReference type="Proteomes" id="UP000051296"/>
    </source>
</evidence>
<keyword evidence="1" id="KW-0812">Transmembrane</keyword>
<feature type="transmembrane region" description="Helical" evidence="1">
    <location>
        <begin position="6"/>
        <end position="25"/>
    </location>
</feature>
<evidence type="ECO:0000256" key="1">
    <source>
        <dbReference type="SAM" id="Phobius"/>
    </source>
</evidence>
<dbReference type="AlphaFoldDB" id="A0A0R2FWF0"/>
<dbReference type="PATRIC" id="fig|1123500.6.peg.873"/>
<dbReference type="EMBL" id="JQAX01000002">
    <property type="protein sequence ID" value="KRN32512.1"/>
    <property type="molecule type" value="Genomic_DNA"/>
</dbReference>
<reference evidence="2 3" key="1">
    <citation type="journal article" date="2015" name="Genome Announc.">
        <title>Expanding the biotechnology potential of lactobacilli through comparative genomics of 213 strains and associated genera.</title>
        <authorList>
            <person name="Sun Z."/>
            <person name="Harris H.M."/>
            <person name="McCann A."/>
            <person name="Guo C."/>
            <person name="Argimon S."/>
            <person name="Zhang W."/>
            <person name="Yang X."/>
            <person name="Jeffery I.B."/>
            <person name="Cooney J.C."/>
            <person name="Kagawa T.F."/>
            <person name="Liu W."/>
            <person name="Song Y."/>
            <person name="Salvetti E."/>
            <person name="Wrobel A."/>
            <person name="Rasinkangas P."/>
            <person name="Parkhill J."/>
            <person name="Rea M.C."/>
            <person name="O'Sullivan O."/>
            <person name="Ritari J."/>
            <person name="Douillard F.P."/>
            <person name="Paul Ross R."/>
            <person name="Yang R."/>
            <person name="Briner A.E."/>
            <person name="Felis G.E."/>
            <person name="de Vos W.M."/>
            <person name="Barrangou R."/>
            <person name="Klaenhammer T.R."/>
            <person name="Caufield P.W."/>
            <person name="Cui Y."/>
            <person name="Zhang H."/>
            <person name="O'Toole P.W."/>
        </authorList>
    </citation>
    <scope>NUCLEOTIDE SEQUENCE [LARGE SCALE GENOMIC DNA]</scope>
    <source>
        <strain evidence="2 3">DSM 20190</strain>
    </source>
</reference>
<dbReference type="Proteomes" id="UP000051296">
    <property type="component" value="Unassembled WGS sequence"/>
</dbReference>
<name>A0A0R2FWF0_9LACO</name>
<keyword evidence="1" id="KW-0472">Membrane</keyword>
<gene>
    <name evidence="2" type="ORF">IV68_GL000867</name>
</gene>
<organism evidence="2 3">
    <name type="scientific">Weissella halotolerans DSM 20190</name>
    <dbReference type="NCBI Taxonomy" id="1123500"/>
    <lineage>
        <taxon>Bacteria</taxon>
        <taxon>Bacillati</taxon>
        <taxon>Bacillota</taxon>
        <taxon>Bacilli</taxon>
        <taxon>Lactobacillales</taxon>
        <taxon>Lactobacillaceae</taxon>
        <taxon>Weissella</taxon>
    </lineage>
</organism>
<comment type="caution">
    <text evidence="2">The sequence shown here is derived from an EMBL/GenBank/DDBJ whole genome shotgun (WGS) entry which is preliminary data.</text>
</comment>
<accession>A0A0R2FWF0</accession>
<feature type="transmembrane region" description="Helical" evidence="1">
    <location>
        <begin position="37"/>
        <end position="62"/>
    </location>
</feature>
<keyword evidence="3" id="KW-1185">Reference proteome</keyword>
<dbReference type="InParanoid" id="A0A0R2FWF0"/>
<proteinExistence type="predicted"/>
<protein>
    <submittedName>
        <fullName evidence="2">Uncharacterized protein</fullName>
    </submittedName>
</protein>
<sequence>MTPQTWLMGFEIFAFIMIVPTLVYFTGHRLLRPFPRLFNALHLIFGGYMMSVLVAGISVLVLS</sequence>
<dbReference type="STRING" id="1123500.GCA_000420365_00554"/>